<sequence>MIDRTFAAPSTTFRNVWLLAGGLLAASGILGVVHSPLLAGPLGLAEGGLTPLVILLFGGGGMLFALGFRGVGSVTARRPLGTTAIILLVAILPFVRLFVWDAVPPSVYASGWLFLYTGIDLLVELALALVAAIAIARAGVVPEPWCRAPLWAVGVSAAAEVVRVVVGILGDGAVVDVIVGIAHILPALATASLGVIAILLVTWGRVAR</sequence>
<feature type="transmembrane region" description="Helical" evidence="1">
    <location>
        <begin position="80"/>
        <end position="100"/>
    </location>
</feature>
<dbReference type="RefSeq" id="WP_204938857.1">
    <property type="nucleotide sequence ID" value="NZ_BAAAUM010000001.1"/>
</dbReference>
<dbReference type="Proteomes" id="UP001142325">
    <property type="component" value="Unassembled WGS sequence"/>
</dbReference>
<feature type="transmembrane region" description="Helical" evidence="1">
    <location>
        <begin position="181"/>
        <end position="203"/>
    </location>
</feature>
<feature type="transmembrane region" description="Helical" evidence="1">
    <location>
        <begin position="148"/>
        <end position="169"/>
    </location>
</feature>
<proteinExistence type="predicted"/>
<feature type="transmembrane region" description="Helical" evidence="1">
    <location>
        <begin position="16"/>
        <end position="37"/>
    </location>
</feature>
<feature type="transmembrane region" description="Helical" evidence="1">
    <location>
        <begin position="49"/>
        <end position="68"/>
    </location>
</feature>
<reference evidence="2" key="2">
    <citation type="submission" date="2023-01" db="EMBL/GenBank/DDBJ databases">
        <authorList>
            <person name="Sun Q."/>
            <person name="Evtushenko L."/>
        </authorList>
    </citation>
    <scope>NUCLEOTIDE SEQUENCE</scope>
    <source>
        <strain evidence="2">VKM Ac-1958</strain>
    </source>
</reference>
<accession>A0A9W6M8K5</accession>
<dbReference type="EMBL" id="BSET01000001">
    <property type="protein sequence ID" value="GLK01209.1"/>
    <property type="molecule type" value="Genomic_DNA"/>
</dbReference>
<dbReference type="AlphaFoldDB" id="A0A9W6M8K5"/>
<keyword evidence="1" id="KW-1133">Transmembrane helix</keyword>
<comment type="caution">
    <text evidence="2">The sequence shown here is derived from an EMBL/GenBank/DDBJ whole genome shotgun (WGS) entry which is preliminary data.</text>
</comment>
<reference evidence="2" key="1">
    <citation type="journal article" date="2014" name="Int. J. Syst. Evol. Microbiol.">
        <title>Complete genome sequence of Corynebacterium casei LMG S-19264T (=DSM 44701T), isolated from a smear-ripened cheese.</title>
        <authorList>
            <consortium name="US DOE Joint Genome Institute (JGI-PGF)"/>
            <person name="Walter F."/>
            <person name="Albersmeier A."/>
            <person name="Kalinowski J."/>
            <person name="Ruckert C."/>
        </authorList>
    </citation>
    <scope>NUCLEOTIDE SEQUENCE</scope>
    <source>
        <strain evidence="2">VKM Ac-1958</strain>
    </source>
</reference>
<keyword evidence="1" id="KW-0472">Membrane</keyword>
<protein>
    <submittedName>
        <fullName evidence="2">Uncharacterized protein</fullName>
    </submittedName>
</protein>
<name>A0A9W6M8K5_9MICO</name>
<keyword evidence="3" id="KW-1185">Reference proteome</keyword>
<evidence type="ECO:0000313" key="2">
    <source>
        <dbReference type="EMBL" id="GLK01209.1"/>
    </source>
</evidence>
<organism evidence="2 3">
    <name type="scientific">Microbacterium keratanolyticum</name>
    <dbReference type="NCBI Taxonomy" id="67574"/>
    <lineage>
        <taxon>Bacteria</taxon>
        <taxon>Bacillati</taxon>
        <taxon>Actinomycetota</taxon>
        <taxon>Actinomycetes</taxon>
        <taxon>Micrococcales</taxon>
        <taxon>Microbacteriaceae</taxon>
        <taxon>Microbacterium</taxon>
    </lineage>
</organism>
<keyword evidence="1" id="KW-0812">Transmembrane</keyword>
<evidence type="ECO:0000256" key="1">
    <source>
        <dbReference type="SAM" id="Phobius"/>
    </source>
</evidence>
<feature type="transmembrane region" description="Helical" evidence="1">
    <location>
        <begin position="112"/>
        <end position="136"/>
    </location>
</feature>
<evidence type="ECO:0000313" key="3">
    <source>
        <dbReference type="Proteomes" id="UP001142325"/>
    </source>
</evidence>
<gene>
    <name evidence="2" type="ORF">GCM10017596_09240</name>
</gene>